<dbReference type="AlphaFoldDB" id="A0A0J8S1H4"/>
<protein>
    <submittedName>
        <fullName evidence="2">Uncharacterized protein</fullName>
    </submittedName>
</protein>
<dbReference type="VEuPathDB" id="FungiDB:CIHG_08029"/>
<gene>
    <name evidence="2" type="ORF">CIHG_08029</name>
</gene>
<accession>A0A0J8S1H4</accession>
<organism evidence="2 3">
    <name type="scientific">Coccidioides immitis H538.4</name>
    <dbReference type="NCBI Taxonomy" id="396776"/>
    <lineage>
        <taxon>Eukaryota</taxon>
        <taxon>Fungi</taxon>
        <taxon>Dikarya</taxon>
        <taxon>Ascomycota</taxon>
        <taxon>Pezizomycotina</taxon>
        <taxon>Eurotiomycetes</taxon>
        <taxon>Eurotiomycetidae</taxon>
        <taxon>Onygenales</taxon>
        <taxon>Onygenaceae</taxon>
        <taxon>Coccidioides</taxon>
    </lineage>
</organism>
<reference evidence="3" key="1">
    <citation type="journal article" date="2010" name="Genome Res.">
        <title>Population genomic sequencing of Coccidioides fungi reveals recent hybridization and transposon control.</title>
        <authorList>
            <person name="Neafsey D.E."/>
            <person name="Barker B.M."/>
            <person name="Sharpton T.J."/>
            <person name="Stajich J.E."/>
            <person name="Park D.J."/>
            <person name="Whiston E."/>
            <person name="Hung C.-Y."/>
            <person name="McMahan C."/>
            <person name="White J."/>
            <person name="Sykes S."/>
            <person name="Heiman D."/>
            <person name="Young S."/>
            <person name="Zeng Q."/>
            <person name="Abouelleil A."/>
            <person name="Aftuck L."/>
            <person name="Bessette D."/>
            <person name="Brown A."/>
            <person name="FitzGerald M."/>
            <person name="Lui A."/>
            <person name="Macdonald J.P."/>
            <person name="Priest M."/>
            <person name="Orbach M.J."/>
            <person name="Galgiani J.N."/>
            <person name="Kirkland T.N."/>
            <person name="Cole G.T."/>
            <person name="Birren B.W."/>
            <person name="Henn M.R."/>
            <person name="Taylor J.W."/>
            <person name="Rounsley S.D."/>
        </authorList>
    </citation>
    <scope>NUCLEOTIDE SEQUENCE [LARGE SCALE GENOMIC DNA]</scope>
    <source>
        <strain evidence="3">H538.4</strain>
    </source>
</reference>
<name>A0A0J8S1H4_COCIT</name>
<dbReference type="Proteomes" id="UP000054563">
    <property type="component" value="Unassembled WGS sequence"/>
</dbReference>
<dbReference type="EMBL" id="DS017019">
    <property type="protein sequence ID" value="KMU90219.1"/>
    <property type="molecule type" value="Genomic_DNA"/>
</dbReference>
<evidence type="ECO:0000313" key="3">
    <source>
        <dbReference type="Proteomes" id="UP000054563"/>
    </source>
</evidence>
<proteinExistence type="predicted"/>
<evidence type="ECO:0000313" key="2">
    <source>
        <dbReference type="EMBL" id="KMU90219.1"/>
    </source>
</evidence>
<evidence type="ECO:0000256" key="1">
    <source>
        <dbReference type="SAM" id="MobiDB-lite"/>
    </source>
</evidence>
<feature type="compositionally biased region" description="Basic and acidic residues" evidence="1">
    <location>
        <begin position="13"/>
        <end position="22"/>
    </location>
</feature>
<feature type="region of interest" description="Disordered" evidence="1">
    <location>
        <begin position="1"/>
        <end position="22"/>
    </location>
</feature>
<sequence>MSLGAGPQAYYTGREDYSMHDRDSFGGDRNLLLEARLYSPLDHRRVQCLAPGLGDENLHHDPRDRENSAVVHPGSYWWPVPPATVVEEEEVETKSHREPYQ</sequence>